<dbReference type="PANTHER" id="PTHR18976:SF34">
    <property type="entry name" value="LIPID-BINDING PROTEIN"/>
    <property type="match status" value="1"/>
</dbReference>
<feature type="compositionally biased region" description="Basic and acidic residues" evidence="1">
    <location>
        <begin position="609"/>
        <end position="624"/>
    </location>
</feature>
<keyword evidence="2" id="KW-1133">Transmembrane helix</keyword>
<evidence type="ECO:0000256" key="2">
    <source>
        <dbReference type="SAM" id="Phobius"/>
    </source>
</evidence>
<feature type="transmembrane region" description="Helical" evidence="2">
    <location>
        <begin position="206"/>
        <end position="227"/>
    </location>
</feature>
<feature type="compositionally biased region" description="Polar residues" evidence="1">
    <location>
        <begin position="49"/>
        <end position="61"/>
    </location>
</feature>
<evidence type="ECO:0000313" key="4">
    <source>
        <dbReference type="Proteomes" id="UP000522163"/>
    </source>
</evidence>
<gene>
    <name evidence="3" type="ORF">HNQ46_000683</name>
</gene>
<keyword evidence="2" id="KW-0812">Transmembrane</keyword>
<feature type="compositionally biased region" description="Basic and acidic residues" evidence="1">
    <location>
        <begin position="114"/>
        <end position="139"/>
    </location>
</feature>
<feature type="compositionally biased region" description="Low complexity" evidence="1">
    <location>
        <begin position="625"/>
        <end position="636"/>
    </location>
</feature>
<dbReference type="PANTHER" id="PTHR18976">
    <property type="entry name" value="APOLIPOPROTEIN"/>
    <property type="match status" value="1"/>
</dbReference>
<feature type="compositionally biased region" description="Basic and acidic residues" evidence="1">
    <location>
        <begin position="1"/>
        <end position="13"/>
    </location>
</feature>
<feature type="region of interest" description="Disordered" evidence="1">
    <location>
        <begin position="100"/>
        <end position="139"/>
    </location>
</feature>
<reference evidence="3 4" key="1">
    <citation type="submission" date="2020-08" db="EMBL/GenBank/DDBJ databases">
        <title>Genomic Encyclopedia of Type Strains, Phase IV (KMG-IV): sequencing the most valuable type-strain genomes for metagenomic binning, comparative biology and taxonomic classification.</title>
        <authorList>
            <person name="Goeker M."/>
        </authorList>
    </citation>
    <scope>NUCLEOTIDE SEQUENCE [LARGE SCALE GENOMIC DNA]</scope>
    <source>
        <strain evidence="3 4">DSM 17245</strain>
    </source>
</reference>
<evidence type="ECO:0000313" key="3">
    <source>
        <dbReference type="EMBL" id="MBB6040720.1"/>
    </source>
</evidence>
<protein>
    <submittedName>
        <fullName evidence="3">Uncharacterized protein</fullName>
    </submittedName>
</protein>
<evidence type="ECO:0000256" key="1">
    <source>
        <dbReference type="SAM" id="MobiDB-lite"/>
    </source>
</evidence>
<feature type="compositionally biased region" description="Basic and acidic residues" evidence="1">
    <location>
        <begin position="35"/>
        <end position="48"/>
    </location>
</feature>
<sequence length="636" mass="69801">MEQQDEQKEKLQQDGDSGEAGSTPSENLQAATEAVEEKLEEGKEELKNQAENLATEAQGQVEQLAEEAQDKVNEIAPEVEKQAEAAESKLEEAVQEAQAHAVEAVQEAQAHAGEAAEKVQDKAAELAKEAEAKTKEATQEAGAKAEEVVKKVEEAATTAGAAVAEKASELKEKVETETDKKLKEIKAKKQVKDNANAENAGKNNSALFVGVAVVLILLVLASFFALLPRKTKVNLDKYVTVSFDGYDGYGKALVKFDKDAYLKDYKKKIKLKKSGNFLQDSLTKNYGAAELLYDFYVDGNWKIEGDSSDGKLKNGETVKLSWGFSQEELEEQFKVKFTSKGTEFKVEGLKDVQLFDAFKDFDYKFTGISPEGAVEWKGTGDMDGSKGYYFTVEPSMDLKNGDKVKVKIEPANPESLIQKYGIAPKETEKEITVEGLPSYVEKADAISDSLLQDMQKEITDKIQSQLASQGEEVSFVGAEYLGYYFLTSKSANAFEHNIMFPVMKVNVQINIPDKSYSAQHSYYFTGAFTNLMDEGSGKVTVDLNDMDIPYHYATIDTGVVAWFSTVKFNFSGFEDLNSLRNQCVSQKLDKYTVEETVKDPAAQSTESGAENKEESSTANAEKESSSAAESSAANPS</sequence>
<dbReference type="InterPro" id="IPR050163">
    <property type="entry name" value="Apolipoprotein_A1/A4/E"/>
</dbReference>
<feature type="compositionally biased region" description="Basic and acidic residues" evidence="1">
    <location>
        <begin position="68"/>
        <end position="87"/>
    </location>
</feature>
<accession>A0A7W9SG39</accession>
<dbReference type="SUPFAM" id="SSF58113">
    <property type="entry name" value="Apolipoprotein A-I"/>
    <property type="match status" value="1"/>
</dbReference>
<dbReference type="GeneID" id="85014242"/>
<dbReference type="Gene3D" id="1.20.5.1230">
    <property type="entry name" value="Apolipoprotein A-I"/>
    <property type="match status" value="1"/>
</dbReference>
<dbReference type="AlphaFoldDB" id="A0A7W9SG39"/>
<dbReference type="RefSeq" id="WP_183683023.1">
    <property type="nucleotide sequence ID" value="NZ_JACHHH010000003.1"/>
</dbReference>
<organism evidence="3 4">
    <name type="scientific">Oribacterium sinus</name>
    <dbReference type="NCBI Taxonomy" id="237576"/>
    <lineage>
        <taxon>Bacteria</taxon>
        <taxon>Bacillati</taxon>
        <taxon>Bacillota</taxon>
        <taxon>Clostridia</taxon>
        <taxon>Lachnospirales</taxon>
        <taxon>Lachnospiraceae</taxon>
        <taxon>Oribacterium</taxon>
    </lineage>
</organism>
<keyword evidence="2" id="KW-0472">Membrane</keyword>
<feature type="compositionally biased region" description="Polar residues" evidence="1">
    <location>
        <begin position="20"/>
        <end position="30"/>
    </location>
</feature>
<feature type="compositionally biased region" description="Low complexity" evidence="1">
    <location>
        <begin position="100"/>
        <end position="113"/>
    </location>
</feature>
<name>A0A7W9SG39_9FIRM</name>
<proteinExistence type="predicted"/>
<feature type="region of interest" description="Disordered" evidence="1">
    <location>
        <begin position="595"/>
        <end position="636"/>
    </location>
</feature>
<dbReference type="Proteomes" id="UP000522163">
    <property type="component" value="Unassembled WGS sequence"/>
</dbReference>
<dbReference type="EMBL" id="JACHHH010000003">
    <property type="protein sequence ID" value="MBB6040720.1"/>
    <property type="molecule type" value="Genomic_DNA"/>
</dbReference>
<comment type="caution">
    <text evidence="3">The sequence shown here is derived from an EMBL/GenBank/DDBJ whole genome shotgun (WGS) entry which is preliminary data.</text>
</comment>
<feature type="region of interest" description="Disordered" evidence="1">
    <location>
        <begin position="1"/>
        <end position="87"/>
    </location>
</feature>